<keyword evidence="5" id="KW-0547">Nucleotide-binding</keyword>
<evidence type="ECO:0000256" key="10">
    <source>
        <dbReference type="ARBA" id="ARBA00023175"/>
    </source>
</evidence>
<evidence type="ECO:0000256" key="9">
    <source>
        <dbReference type="ARBA" id="ARBA00023069"/>
    </source>
</evidence>
<sequence length="2160" mass="245170">MTSLKGQPQPSGYPFQAVQTYVLNPKSITMGQLYGEFDLQTHEWTDGILPSLVRVGIKAPDKDKRWYVFDGPVDAVWIENMNTVLDDNKKLCLSSGEIIKLRDTMTMMFELGQAYLDEFEALFAFYVLPAIELVRGKLKEILTSVDSALLMSFLRLMDFRLGPLSGRDNKPPPPAQFQALIPNLLVPWVVFNTIWSIGATCDNNGRILFDRFIRDRMLEGGHEPQFPEDGLCYDFNLHDGGFTDVTSDGEPAPPTWRGWMDNIADYKITGDMKYSDIEIPTVDNVRSAELIGNLLTNEDNVLCVGPTGTGKTLTVIGKLSKNMPKKFMCDFISFSARTTANQTQDLIDSKLDRRRKGVFGPPVLKRQVFFIDDFNMPALEVYGAQPPIELIRQWMDFNGKCWYDRKNIGDFRTIIDVNFVAAMGPPGGGRNPVTARLLRHFHYLAFVEMEDASKRKIFGTILKYWIGKAVDGLEEYATPILTSTLIVYDRILRELLPTPAKTHYTFNLRDLSKVFQGILMFEPASLKDVQSALRLWYHECCRVFQDRLVNDEDRVWFETLLKNQISSFYQLDPDETLGKQPILFGDFLDPQVEMGPYIQIMDFEQLGRSLDYYLQEYNQQSTKPMKLVLFLDAISHVCRISRIIRQPMGNALLLGMGGSGRQSLTRLASFMAEFACFQIELTKAYGAYDWREDVKKLMLNAGLQRRETVFLFSDTQIKSESFLEDLNNVLNSGDVPNIYQPDEMDKIYQGMKGTVQELGLPATKSILFSVYQKQVRSNLHTVITMRARLRQFPALVNCCTIDWFCPWPDSALQSVALQFLKDVEDLNVSETILNGIVVVFQFMHASVVEASERYLQELSRHNYVTPTSYLELLSSYTELMNKKKGSLTEGFLLGLSKLQITSEEVKVLQEQLKEMKPALQVAAKDADEMIQIIAADTIVAEETKEIVEREEQEATKKAEATQLIAEDAQQDLDEAMPALLAAEQSLKSLNKNDIIEVRSMKRPPAGVVYVIESICIVKNIKPNKIPGMRPGEKLLDYWDPGRNMLSDPGQFLASLMNFDKDSITDEMIEKLKKYVEDPDFTPQKIAKISKACTSLCMWVHAMFKYYFVNLGVAPKKAALKQANEELAETEKALAAARAKMQEVLDRLSKLQTQLNAKIAFKQEKEQGIAVCEERMNRAVRLISGLADERIRWIETIENIEANVINVTGDILISSGCVAYMTPFTDQYRRNLFTQWIRLIEEREIPFSKNANPVSILGDPVEIRLWQLDGLPRDYLSTENAVLVSCSRRWPLFVDPQGQANKWVKNMGKTQGLSICKLSDKDLMRTMESAVRFGKPVLIENVGVDLDPALDPILMRQIYNQGGTMVIKLGDVVVPYDANFRLFITTKLPNPHYTPEVSIKVLLVNFTVVSTGLQDQLLALVVMQERPDLEEQRSQIVVGVAQMKHELKDIQDRILMKLSSSEGSPLDDLDFIITLEASKVKSEDIKSKVEAAEITQIDIDNTRALYIPVANRAQILFFCLADLSNVDPMYQYSLEWFINIFISTMAETEKSGKSLFEKHKLHFAFLMCIRILMEDGQINALEWQHFLAGGSPLRDLANPAPNWLSSKAWNEILALEALPNFQKFVGSFSRNLLYYKEIFDSAEPHREALPEPFNSTMDDFQKMIVLKSLRPDKVTNAMQDYLSQKLGQQFIEPQSSDLSAMFKESGPAVPLIFVLSTGTDPAADLYKFADRMKMGKRMFSISLGQGQGPRAERMIKEAVEAGSWVFFQNCHLAPSWMPSLERIIETIPPDVVHRDFRIWLTSTPSPHFPVSILQNGSKMTVEPPSGIKANILRAYLNQVADFSDFMQSDNRKAPDFKLLTFSLCLFHGVLLERRKFGPLGFNIPYEFTDGDLKICLSQLHMFLLEYEDIPFKLPATSMFLDYMDYIKTFPINDDPVLFGMHPNADITFAQSQTYKCLSTLLLLQPKSVGGAASSQEEVTTAVSKTILEQLPMLFNLEQISERLVDVYPVLYEESLNTVLIQEGIRYNKLLVVIKSSLLDLLKAVKGLVLNYFPKERPKDGCCIWGLFLEGARWNSGMKILDESIPKELYTEMPVIWLVPEENHLRPPGVYECPVYKTLTRAGTLSTTGHSTNYVLAIEVPCEKPEPHWIKNGVALICALDY</sequence>
<evidence type="ECO:0000259" key="16">
    <source>
        <dbReference type="Pfam" id="PF12780"/>
    </source>
</evidence>
<protein>
    <recommendedName>
        <fullName evidence="24">AAA+ ATPase domain-containing protein</fullName>
    </recommendedName>
</protein>
<gene>
    <name evidence="22" type="ORF">D910_09332</name>
</gene>
<dbReference type="Gene3D" id="3.40.50.300">
    <property type="entry name" value="P-loop containing nucleotide triphosphate hydrolases"/>
    <property type="match status" value="4"/>
</dbReference>
<dbReference type="FunFam" id="3.10.490.20:FF:000009">
    <property type="entry name" value="Dynein heavy chain 4"/>
    <property type="match status" value="1"/>
</dbReference>
<feature type="domain" description="Dynein heavy chain AAA module D4" evidence="16">
    <location>
        <begin position="625"/>
        <end position="879"/>
    </location>
</feature>
<dbReference type="STRING" id="77166.U4UPQ8"/>
<dbReference type="GO" id="GO:0005524">
    <property type="term" value="F:ATP binding"/>
    <property type="evidence" value="ECO:0007669"/>
    <property type="project" value="UniProtKB-KW"/>
</dbReference>
<dbReference type="Pfam" id="PF03028">
    <property type="entry name" value="Dynein_heavy"/>
    <property type="match status" value="1"/>
</dbReference>
<feature type="coiled-coil region" evidence="13">
    <location>
        <begin position="1119"/>
        <end position="1153"/>
    </location>
</feature>
<dbReference type="GO" id="GO:0007018">
    <property type="term" value="P:microtubule-based movement"/>
    <property type="evidence" value="ECO:0007669"/>
    <property type="project" value="InterPro"/>
</dbReference>
<dbReference type="GO" id="GO:0030286">
    <property type="term" value="C:dynein complex"/>
    <property type="evidence" value="ECO:0007669"/>
    <property type="project" value="UniProtKB-KW"/>
</dbReference>
<evidence type="ECO:0000259" key="15">
    <source>
        <dbReference type="Pfam" id="PF12777"/>
    </source>
</evidence>
<dbReference type="GO" id="GO:0005930">
    <property type="term" value="C:axoneme"/>
    <property type="evidence" value="ECO:0007669"/>
    <property type="project" value="UniProtKB-SubCell"/>
</dbReference>
<dbReference type="EMBL" id="KB632308">
    <property type="protein sequence ID" value="ERL92010.1"/>
    <property type="molecule type" value="Genomic_DNA"/>
</dbReference>
<dbReference type="Pfam" id="PF17852">
    <property type="entry name" value="Dynein_AAA_lid"/>
    <property type="match status" value="1"/>
</dbReference>
<dbReference type="Pfam" id="PF12775">
    <property type="entry name" value="AAA_7"/>
    <property type="match status" value="1"/>
</dbReference>
<evidence type="ECO:0000256" key="8">
    <source>
        <dbReference type="ARBA" id="ARBA00023054"/>
    </source>
</evidence>
<keyword evidence="11" id="KW-0206">Cytoskeleton</keyword>
<feature type="domain" description="Dynein heavy chain C-terminal" evidence="21">
    <location>
        <begin position="2053"/>
        <end position="2156"/>
    </location>
</feature>
<keyword evidence="9" id="KW-0969">Cilium</keyword>
<dbReference type="Gene3D" id="6.10.140.1060">
    <property type="match status" value="1"/>
</dbReference>
<comment type="similarity">
    <text evidence="2">Belongs to the dynein heavy chain family.</text>
</comment>
<evidence type="ECO:0000256" key="6">
    <source>
        <dbReference type="ARBA" id="ARBA00022840"/>
    </source>
</evidence>
<dbReference type="InterPro" id="IPR027417">
    <property type="entry name" value="P-loop_NTPase"/>
</dbReference>
<evidence type="ECO:0000259" key="14">
    <source>
        <dbReference type="Pfam" id="PF03028"/>
    </source>
</evidence>
<evidence type="ECO:0000256" key="11">
    <source>
        <dbReference type="ARBA" id="ARBA00023212"/>
    </source>
</evidence>
<evidence type="ECO:0000256" key="3">
    <source>
        <dbReference type="ARBA" id="ARBA00022490"/>
    </source>
</evidence>
<keyword evidence="12" id="KW-0966">Cell projection</keyword>
<dbReference type="FunFam" id="3.40.50.300:FF:002141">
    <property type="entry name" value="Dynein heavy chain"/>
    <property type="match status" value="1"/>
</dbReference>
<dbReference type="GO" id="GO:0045505">
    <property type="term" value="F:dynein intermediate chain binding"/>
    <property type="evidence" value="ECO:0007669"/>
    <property type="project" value="InterPro"/>
</dbReference>
<dbReference type="FunFam" id="1.20.920.30:FF:000005">
    <property type="entry name" value="Dynein, axonemal, heavy chain 2"/>
    <property type="match status" value="1"/>
</dbReference>
<feature type="domain" description="Dynein heavy chain AAA 5 extension" evidence="18">
    <location>
        <begin position="120"/>
        <end position="238"/>
    </location>
</feature>
<dbReference type="SUPFAM" id="SSF52540">
    <property type="entry name" value="P-loop containing nucleoside triphosphate hydrolases"/>
    <property type="match status" value="2"/>
</dbReference>
<dbReference type="InterPro" id="IPR041589">
    <property type="entry name" value="DNAH3_AAA_lid_1"/>
</dbReference>
<evidence type="ECO:0000259" key="18">
    <source>
        <dbReference type="Pfam" id="PF17852"/>
    </source>
</evidence>
<dbReference type="Pfam" id="PF17857">
    <property type="entry name" value="AAA_lid_1"/>
    <property type="match status" value="1"/>
</dbReference>
<dbReference type="InterPro" id="IPR041658">
    <property type="entry name" value="AAA_lid_11"/>
</dbReference>
<organism evidence="22 23">
    <name type="scientific">Dendroctonus ponderosae</name>
    <name type="common">Mountain pine beetle</name>
    <dbReference type="NCBI Taxonomy" id="77166"/>
    <lineage>
        <taxon>Eukaryota</taxon>
        <taxon>Metazoa</taxon>
        <taxon>Ecdysozoa</taxon>
        <taxon>Arthropoda</taxon>
        <taxon>Hexapoda</taxon>
        <taxon>Insecta</taxon>
        <taxon>Pterygota</taxon>
        <taxon>Neoptera</taxon>
        <taxon>Endopterygota</taxon>
        <taxon>Coleoptera</taxon>
        <taxon>Polyphaga</taxon>
        <taxon>Cucujiformia</taxon>
        <taxon>Curculionidae</taxon>
        <taxon>Scolytinae</taxon>
        <taxon>Dendroctonus</taxon>
    </lineage>
</organism>
<evidence type="ECO:0000256" key="7">
    <source>
        <dbReference type="ARBA" id="ARBA00023017"/>
    </source>
</evidence>
<evidence type="ECO:0000256" key="12">
    <source>
        <dbReference type="ARBA" id="ARBA00023273"/>
    </source>
</evidence>
<evidence type="ECO:0000259" key="20">
    <source>
        <dbReference type="Pfam" id="PF18198"/>
    </source>
</evidence>
<dbReference type="Pfam" id="PF18198">
    <property type="entry name" value="AAA_lid_11"/>
    <property type="match status" value="1"/>
</dbReference>
<accession>U4UPQ8</accession>
<dbReference type="Pfam" id="PF12780">
    <property type="entry name" value="AAA_8"/>
    <property type="match status" value="1"/>
</dbReference>
<proteinExistence type="inferred from homology"/>
<dbReference type="FunFam" id="1.20.920.20:FF:000006">
    <property type="entry name" value="Dynein, axonemal, heavy chain 6"/>
    <property type="match status" value="1"/>
</dbReference>
<evidence type="ECO:0000259" key="19">
    <source>
        <dbReference type="Pfam" id="PF17857"/>
    </source>
</evidence>
<dbReference type="PANTHER" id="PTHR22878:SF73">
    <property type="entry name" value="DYNEIN AXONEMAL HEAVY CHAIN 1"/>
    <property type="match status" value="1"/>
</dbReference>
<dbReference type="Gene3D" id="1.10.8.1220">
    <property type="match status" value="1"/>
</dbReference>
<dbReference type="InterPro" id="IPR043160">
    <property type="entry name" value="Dynein_C_barrel"/>
</dbReference>
<dbReference type="InterPro" id="IPR024743">
    <property type="entry name" value="Dynein_HC_stalk"/>
</dbReference>
<dbReference type="InterPro" id="IPR042219">
    <property type="entry name" value="AAA_lid_11_sf"/>
</dbReference>
<dbReference type="Gene3D" id="3.10.490.20">
    <property type="match status" value="1"/>
</dbReference>
<keyword evidence="4" id="KW-0493">Microtubule</keyword>
<evidence type="ECO:0000256" key="5">
    <source>
        <dbReference type="ARBA" id="ARBA00022741"/>
    </source>
</evidence>
<dbReference type="Proteomes" id="UP000030742">
    <property type="component" value="Unassembled WGS sequence"/>
</dbReference>
<evidence type="ECO:0000256" key="1">
    <source>
        <dbReference type="ARBA" id="ARBA00004430"/>
    </source>
</evidence>
<dbReference type="Gene3D" id="1.10.8.720">
    <property type="entry name" value="Region D6 of dynein motor"/>
    <property type="match status" value="1"/>
</dbReference>
<evidence type="ECO:0000313" key="23">
    <source>
        <dbReference type="Proteomes" id="UP000030742"/>
    </source>
</evidence>
<dbReference type="GO" id="GO:0005874">
    <property type="term" value="C:microtubule"/>
    <property type="evidence" value="ECO:0007669"/>
    <property type="project" value="UniProtKB-KW"/>
</dbReference>
<dbReference type="Pfam" id="PF18199">
    <property type="entry name" value="Dynein_C"/>
    <property type="match status" value="2"/>
</dbReference>
<feature type="domain" description="Dynein heavy chain C-terminal" evidence="21">
    <location>
        <begin position="1950"/>
        <end position="2048"/>
    </location>
</feature>
<feature type="domain" description="Dynein heavy chain AAA lid" evidence="20">
    <location>
        <begin position="1856"/>
        <end position="1911"/>
    </location>
</feature>
<dbReference type="InterPro" id="IPR004273">
    <property type="entry name" value="Dynein_heavy_D6_P-loop"/>
</dbReference>
<evidence type="ECO:0008006" key="24">
    <source>
        <dbReference type="Google" id="ProtNLM"/>
    </source>
</evidence>
<dbReference type="FunFam" id="3.40.50.300:FF:000362">
    <property type="entry name" value="Dynein, axonemal, heavy chain 6"/>
    <property type="match status" value="1"/>
</dbReference>
<evidence type="ECO:0000259" key="17">
    <source>
        <dbReference type="Pfam" id="PF12781"/>
    </source>
</evidence>
<dbReference type="Pfam" id="PF12781">
    <property type="entry name" value="AAA_9"/>
    <property type="match status" value="1"/>
</dbReference>
<dbReference type="GO" id="GO:0008569">
    <property type="term" value="F:minus-end-directed microtubule motor activity"/>
    <property type="evidence" value="ECO:0007669"/>
    <property type="project" value="InterPro"/>
</dbReference>
<evidence type="ECO:0000256" key="2">
    <source>
        <dbReference type="ARBA" id="ARBA00008887"/>
    </source>
</evidence>
<keyword evidence="6" id="KW-0067">ATP-binding</keyword>
<dbReference type="GO" id="GO:0051959">
    <property type="term" value="F:dynein light intermediate chain binding"/>
    <property type="evidence" value="ECO:0007669"/>
    <property type="project" value="InterPro"/>
</dbReference>
<keyword evidence="8 13" id="KW-0175">Coiled coil</keyword>
<feature type="domain" description="Dynein heavy chain 3 AAA+ lid" evidence="19">
    <location>
        <begin position="483"/>
        <end position="567"/>
    </location>
</feature>
<comment type="subcellular location">
    <subcellularLocation>
        <location evidence="1">Cytoplasm</location>
        <location evidence="1">Cytoskeleton</location>
        <location evidence="1">Cilium axoneme</location>
    </subcellularLocation>
</comment>
<evidence type="ECO:0000256" key="13">
    <source>
        <dbReference type="SAM" id="Coils"/>
    </source>
</evidence>
<evidence type="ECO:0000259" key="21">
    <source>
        <dbReference type="Pfam" id="PF18199"/>
    </source>
</evidence>
<dbReference type="InterPro" id="IPR041466">
    <property type="entry name" value="Dynein_AAA5_ext"/>
</dbReference>
<feature type="domain" description="Dynein heavy chain ATP-binding dynein motor region" evidence="17">
    <location>
        <begin position="1264"/>
        <end position="1484"/>
    </location>
</feature>
<dbReference type="Pfam" id="PF12777">
    <property type="entry name" value="MT"/>
    <property type="match status" value="1"/>
</dbReference>
<keyword evidence="3" id="KW-0963">Cytoplasm</keyword>
<dbReference type="PANTHER" id="PTHR22878">
    <property type="entry name" value="DYNEIN HEAVY CHAIN 6, AXONEMAL-LIKE-RELATED"/>
    <property type="match status" value="1"/>
</dbReference>
<feature type="domain" description="Dynein heavy chain region D6 P-loop" evidence="14">
    <location>
        <begin position="1706"/>
        <end position="1819"/>
    </location>
</feature>
<dbReference type="FunFam" id="3.40.50.300:FF:001145">
    <property type="entry name" value="Putative dynein heavy chain"/>
    <property type="match status" value="1"/>
</dbReference>
<reference evidence="22 23" key="1">
    <citation type="journal article" date="2013" name="Genome Biol.">
        <title>Draft genome of the mountain pine beetle, Dendroctonus ponderosae Hopkins, a major forest pest.</title>
        <authorList>
            <person name="Keeling C.I."/>
            <person name="Yuen M.M."/>
            <person name="Liao N.Y."/>
            <person name="Docking T.R."/>
            <person name="Chan S.K."/>
            <person name="Taylor G.A."/>
            <person name="Palmquist D.L."/>
            <person name="Jackman S.D."/>
            <person name="Nguyen A."/>
            <person name="Li M."/>
            <person name="Henderson H."/>
            <person name="Janes J.K."/>
            <person name="Zhao Y."/>
            <person name="Pandoh P."/>
            <person name="Moore R."/>
            <person name="Sperling F.A."/>
            <person name="Huber D.P."/>
            <person name="Birol I."/>
            <person name="Jones S.J."/>
            <person name="Bohlmann J."/>
        </authorList>
    </citation>
    <scope>NUCLEOTIDE SEQUENCE</scope>
</reference>
<dbReference type="OrthoDB" id="5593012at2759"/>
<evidence type="ECO:0000313" key="22">
    <source>
        <dbReference type="EMBL" id="ERL92010.1"/>
    </source>
</evidence>
<dbReference type="Gene3D" id="1.20.920.30">
    <property type="match status" value="1"/>
</dbReference>
<dbReference type="InterPro" id="IPR026983">
    <property type="entry name" value="DHC"/>
</dbReference>
<keyword evidence="7" id="KW-0243">Dynein</keyword>
<dbReference type="Gene3D" id="1.10.472.130">
    <property type="match status" value="1"/>
</dbReference>
<feature type="domain" description="Dynein heavy chain coiled coil stalk" evidence="15">
    <location>
        <begin position="894"/>
        <end position="1235"/>
    </location>
</feature>
<evidence type="ECO:0000256" key="4">
    <source>
        <dbReference type="ARBA" id="ARBA00022701"/>
    </source>
</evidence>
<dbReference type="Gene3D" id="1.20.920.20">
    <property type="match status" value="1"/>
</dbReference>
<keyword evidence="10" id="KW-0505">Motor protein</keyword>
<dbReference type="InterPro" id="IPR024317">
    <property type="entry name" value="Dynein_heavy_chain_D4_dom"/>
</dbReference>
<name>U4UPQ8_DENPD</name>
<dbReference type="InterPro" id="IPR035706">
    <property type="entry name" value="AAA_9"/>
</dbReference>
<dbReference type="InterPro" id="IPR041228">
    <property type="entry name" value="Dynein_C"/>
</dbReference>